<reference evidence="2" key="1">
    <citation type="submission" date="2022-06" db="EMBL/GenBank/DDBJ databases">
        <authorList>
            <person name="Dietemann V."/>
            <person name="Ory F."/>
            <person name="Dainat B."/>
            <person name="Oberhansli S."/>
        </authorList>
    </citation>
    <scope>NUCLEOTIDE SEQUENCE</scope>
    <source>
        <strain evidence="2">Ena-SAMPLE-TAB-26-04-2022-14:26:32:270-5432</strain>
    </source>
</reference>
<dbReference type="Proteomes" id="UP001154322">
    <property type="component" value="Unassembled WGS sequence"/>
</dbReference>
<dbReference type="EMBL" id="CALYLO010000005">
    <property type="protein sequence ID" value="CAH8246767.1"/>
    <property type="molecule type" value="Genomic_DNA"/>
</dbReference>
<evidence type="ECO:0000313" key="2">
    <source>
        <dbReference type="EMBL" id="CAH8246767.1"/>
    </source>
</evidence>
<evidence type="ECO:0000313" key="3">
    <source>
        <dbReference type="Proteomes" id="UP001154322"/>
    </source>
</evidence>
<gene>
    <name evidence="2" type="ORF">WJ0W_004000</name>
</gene>
<dbReference type="Pfam" id="PF21758">
    <property type="entry name" value="PAC_bac"/>
    <property type="match status" value="1"/>
</dbReference>
<evidence type="ECO:0000259" key="1">
    <source>
        <dbReference type="Pfam" id="PF21758"/>
    </source>
</evidence>
<feature type="domain" description="Prenylated flavin chaperone LpdD-like" evidence="1">
    <location>
        <begin position="13"/>
        <end position="108"/>
    </location>
</feature>
<dbReference type="InterPro" id="IPR048844">
    <property type="entry name" value="LpdD_chaperone-like"/>
</dbReference>
<keyword evidence="3" id="KW-1185">Reference proteome</keyword>
<protein>
    <recommendedName>
        <fullName evidence="1">Prenylated flavin chaperone LpdD-like domain-containing protein</fullName>
    </recommendedName>
</protein>
<accession>A0ABM9G4L9</accession>
<dbReference type="RefSeq" id="WP_213426344.1">
    <property type="nucleotide sequence ID" value="NZ_AP031286.1"/>
</dbReference>
<organism evidence="2 3">
    <name type="scientific">Paenibacillus melissococcoides</name>
    <dbReference type="NCBI Taxonomy" id="2912268"/>
    <lineage>
        <taxon>Bacteria</taxon>
        <taxon>Bacillati</taxon>
        <taxon>Bacillota</taxon>
        <taxon>Bacilli</taxon>
        <taxon>Bacillales</taxon>
        <taxon>Paenibacillaceae</taxon>
        <taxon>Paenibacillus</taxon>
    </lineage>
</organism>
<comment type="caution">
    <text evidence="2">The sequence shown here is derived from an EMBL/GenBank/DDBJ whole genome shotgun (WGS) entry which is preliminary data.</text>
</comment>
<sequence>MTGAYNDAAPPGEDIRVEAIRQGRDWLFLLSGGDAHIGAVSTSWKEAGQWKVTTHAVPGHREDELAAAMALRASEALGTTVTVAAGIHYDQLRKEHIALVVEQAWLRFTTELDRVRREV</sequence>
<proteinExistence type="predicted"/>
<name>A0ABM9G4L9_9BACL</name>